<comment type="subcellular location">
    <subcellularLocation>
        <location evidence="2">Mitochondrion inner membrane</location>
        <topology evidence="2">Peripheral membrane protein</topology>
        <orientation evidence="2">Matrix side</orientation>
    </subcellularLocation>
</comment>
<keyword evidence="2" id="KW-0813">Transport</keyword>
<proteinExistence type="inferred from homology"/>
<keyword evidence="4" id="KW-1185">Reference proteome</keyword>
<evidence type="ECO:0000256" key="2">
    <source>
        <dbReference type="RuleBase" id="RU363103"/>
    </source>
</evidence>
<gene>
    <name evidence="3" type="ORF">R1flu_020546</name>
</gene>
<keyword evidence="2" id="KW-0679">Respiratory chain</keyword>
<organism evidence="3 4">
    <name type="scientific">Riccia fluitans</name>
    <dbReference type="NCBI Taxonomy" id="41844"/>
    <lineage>
        <taxon>Eukaryota</taxon>
        <taxon>Viridiplantae</taxon>
        <taxon>Streptophyta</taxon>
        <taxon>Embryophyta</taxon>
        <taxon>Marchantiophyta</taxon>
        <taxon>Marchantiopsida</taxon>
        <taxon>Marchantiidae</taxon>
        <taxon>Marchantiales</taxon>
        <taxon>Ricciaceae</taxon>
        <taxon>Riccia</taxon>
    </lineage>
</organism>
<reference evidence="3 4" key="1">
    <citation type="submission" date="2024-09" db="EMBL/GenBank/DDBJ databases">
        <title>Chromosome-scale assembly of Riccia fluitans.</title>
        <authorList>
            <person name="Paukszto L."/>
            <person name="Sawicki J."/>
            <person name="Karawczyk K."/>
            <person name="Piernik-Szablinska J."/>
            <person name="Szczecinska M."/>
            <person name="Mazdziarz M."/>
        </authorList>
    </citation>
    <scope>NUCLEOTIDE SEQUENCE [LARGE SCALE GENOMIC DNA]</scope>
    <source>
        <strain evidence="3">Rf_01</strain>
        <tissue evidence="3">Aerial parts of the thallus</tissue>
    </source>
</reference>
<protein>
    <recommendedName>
        <fullName evidence="2">NADH dehydrogenase [ubiquinone] 1 alpha subcomplex subunit 12</fullName>
    </recommendedName>
</protein>
<comment type="function">
    <text evidence="2">Accessory subunit of the mitochondrial membrane respiratory chain NADH dehydrogenase (Complex I), that is believed not to be involved in catalysis. Complex I functions in the transfer of electrons from NADH to the respiratory chain. The immediate electron acceptor for the enzyme is believed to be ubiquinone.</text>
</comment>
<name>A0ABD1ZLT2_9MARC</name>
<dbReference type="Pfam" id="PF05071">
    <property type="entry name" value="NDUFA12"/>
    <property type="match status" value="1"/>
</dbReference>
<dbReference type="EMBL" id="JBHFFA010000001">
    <property type="protein sequence ID" value="KAL2652418.1"/>
    <property type="molecule type" value="Genomic_DNA"/>
</dbReference>
<keyword evidence="2" id="KW-0999">Mitochondrion inner membrane</keyword>
<keyword evidence="2" id="KW-0249">Electron transport</keyword>
<accession>A0ABD1ZLT2</accession>
<dbReference type="Proteomes" id="UP001605036">
    <property type="component" value="Unassembled WGS sequence"/>
</dbReference>
<keyword evidence="2" id="KW-0472">Membrane</keyword>
<evidence type="ECO:0000256" key="1">
    <source>
        <dbReference type="ARBA" id="ARBA00007355"/>
    </source>
</evidence>
<dbReference type="InterPro" id="IPR007763">
    <property type="entry name" value="NDUFA12"/>
</dbReference>
<keyword evidence="2" id="KW-0496">Mitochondrion</keyword>
<evidence type="ECO:0000313" key="3">
    <source>
        <dbReference type="EMBL" id="KAL2652418.1"/>
    </source>
</evidence>
<dbReference type="PANTHER" id="PTHR12910">
    <property type="entry name" value="NADH-UBIQUINONE OXIDOREDUCTASE SUBUNIT B17.2"/>
    <property type="match status" value="1"/>
</dbReference>
<sequence length="155" mass="17909">MALSLARAAFNAIREKGVGGALRSAKEQGYLAALLDGNLANEKFRFDGQLIGTDDFGNEYYEKTTGVQHGRHRWVVYKDRTYNASSIPPEWHGWLHHITDRTAEQLEGLKPRRYGIEHTRNRTGEGEQYIYHAKGHALNPNKRDWKRYQEWIPAE</sequence>
<evidence type="ECO:0000313" key="4">
    <source>
        <dbReference type="Proteomes" id="UP001605036"/>
    </source>
</evidence>
<dbReference type="PANTHER" id="PTHR12910:SF2">
    <property type="entry name" value="NADH DEHYDROGENASE [UBIQUINONE] 1 ALPHA SUBCOMPLEX SUBUNIT 12"/>
    <property type="match status" value="1"/>
</dbReference>
<comment type="caution">
    <text evidence="3">The sequence shown here is derived from an EMBL/GenBank/DDBJ whole genome shotgun (WGS) entry which is preliminary data.</text>
</comment>
<comment type="similarity">
    <text evidence="1 2">Belongs to the complex I NDUFA12 subunit family.</text>
</comment>
<dbReference type="AlphaFoldDB" id="A0ABD1ZLT2"/>
<dbReference type="GO" id="GO:0005743">
    <property type="term" value="C:mitochondrial inner membrane"/>
    <property type="evidence" value="ECO:0007669"/>
    <property type="project" value="UniProtKB-SubCell"/>
</dbReference>